<dbReference type="EMBL" id="CAJVPW010052970">
    <property type="protein sequence ID" value="CAG8769202.1"/>
    <property type="molecule type" value="Genomic_DNA"/>
</dbReference>
<keyword evidence="2" id="KW-1185">Reference proteome</keyword>
<feature type="non-terminal residue" evidence="1">
    <location>
        <position position="1"/>
    </location>
</feature>
<reference evidence="1" key="1">
    <citation type="submission" date="2021-06" db="EMBL/GenBank/DDBJ databases">
        <authorList>
            <person name="Kallberg Y."/>
            <person name="Tangrot J."/>
            <person name="Rosling A."/>
        </authorList>
    </citation>
    <scope>NUCLEOTIDE SEQUENCE</scope>
    <source>
        <strain evidence="1">28 12/20/2015</strain>
    </source>
</reference>
<protein>
    <submittedName>
        <fullName evidence="1">5090_t:CDS:1</fullName>
    </submittedName>
</protein>
<accession>A0ACA9QYF8</accession>
<proteinExistence type="predicted"/>
<organism evidence="1 2">
    <name type="scientific">Cetraspora pellucida</name>
    <dbReference type="NCBI Taxonomy" id="1433469"/>
    <lineage>
        <taxon>Eukaryota</taxon>
        <taxon>Fungi</taxon>
        <taxon>Fungi incertae sedis</taxon>
        <taxon>Mucoromycota</taxon>
        <taxon>Glomeromycotina</taxon>
        <taxon>Glomeromycetes</taxon>
        <taxon>Diversisporales</taxon>
        <taxon>Gigasporaceae</taxon>
        <taxon>Cetraspora</taxon>
    </lineage>
</organism>
<evidence type="ECO:0000313" key="2">
    <source>
        <dbReference type="Proteomes" id="UP000789366"/>
    </source>
</evidence>
<gene>
    <name evidence="1" type="ORF">SPELUC_LOCUS15663</name>
</gene>
<comment type="caution">
    <text evidence="1">The sequence shown here is derived from an EMBL/GenBank/DDBJ whole genome shotgun (WGS) entry which is preliminary data.</text>
</comment>
<feature type="non-terminal residue" evidence="1">
    <location>
        <position position="73"/>
    </location>
</feature>
<dbReference type="Proteomes" id="UP000789366">
    <property type="component" value="Unassembled WGS sequence"/>
</dbReference>
<evidence type="ECO:0000313" key="1">
    <source>
        <dbReference type="EMBL" id="CAG8769202.1"/>
    </source>
</evidence>
<sequence length="73" mass="8240">ESSKEINEKEINKYSGACGISPGLIFFYGVPLTAPTPFECKGTCLKFLTVLTLDLMSGYWQVKIKEKENLYKQ</sequence>
<name>A0ACA9QYF8_9GLOM</name>